<name>A0A6N9TDU4_9HYPH</name>
<dbReference type="RefSeq" id="WP_163465496.1">
    <property type="nucleotide sequence ID" value="NZ_JAAAMG010000023.1"/>
</dbReference>
<dbReference type="AlphaFoldDB" id="A0A6N9TDU4"/>
<keyword evidence="2" id="KW-1185">Reference proteome</keyword>
<gene>
    <name evidence="1" type="ORF">GTK09_21720</name>
</gene>
<accession>A0A6N9TDU4</accession>
<proteinExistence type="predicted"/>
<dbReference type="EMBL" id="JAAAMG010000023">
    <property type="protein sequence ID" value="NDW07038.1"/>
    <property type="molecule type" value="Genomic_DNA"/>
</dbReference>
<evidence type="ECO:0000313" key="1">
    <source>
        <dbReference type="EMBL" id="NDW07038.1"/>
    </source>
</evidence>
<sequence length="74" mass="7906">MAVFGATPGLDLESRDPRPSIVNSALSCADLLCVLLADRVATFMRRSRSASHLVQRLGGTILVALGLNLAFSRH</sequence>
<comment type="caution">
    <text evidence="1">The sequence shown here is derived from an EMBL/GenBank/DDBJ whole genome shotgun (WGS) entry which is preliminary data.</text>
</comment>
<dbReference type="Proteomes" id="UP000469011">
    <property type="component" value="Unassembled WGS sequence"/>
</dbReference>
<evidence type="ECO:0008006" key="3">
    <source>
        <dbReference type="Google" id="ProtNLM"/>
    </source>
</evidence>
<protein>
    <recommendedName>
        <fullName evidence="3">LysE type translocator</fullName>
    </recommendedName>
</protein>
<organism evidence="1 2">
    <name type="scientific">Jiella pacifica</name>
    <dbReference type="NCBI Taxonomy" id="2696469"/>
    <lineage>
        <taxon>Bacteria</taxon>
        <taxon>Pseudomonadati</taxon>
        <taxon>Pseudomonadota</taxon>
        <taxon>Alphaproteobacteria</taxon>
        <taxon>Hyphomicrobiales</taxon>
        <taxon>Aurantimonadaceae</taxon>
        <taxon>Jiella</taxon>
    </lineage>
</organism>
<reference evidence="1 2" key="1">
    <citation type="submission" date="2020-01" db="EMBL/GenBank/DDBJ databases">
        <title>Jiella pacifica sp. nov.</title>
        <authorList>
            <person name="Xue Z."/>
            <person name="Zhu S."/>
            <person name="Chen J."/>
            <person name="Yang J."/>
        </authorList>
    </citation>
    <scope>NUCLEOTIDE SEQUENCE [LARGE SCALE GENOMIC DNA]</scope>
    <source>
        <strain evidence="1 2">40Bstr34</strain>
    </source>
</reference>
<evidence type="ECO:0000313" key="2">
    <source>
        <dbReference type="Proteomes" id="UP000469011"/>
    </source>
</evidence>